<evidence type="ECO:0000256" key="1">
    <source>
        <dbReference type="ARBA" id="ARBA00004651"/>
    </source>
</evidence>
<evidence type="ECO:0000256" key="3">
    <source>
        <dbReference type="ARBA" id="ARBA00022475"/>
    </source>
</evidence>
<gene>
    <name evidence="9" type="ORF">HNR40_004433</name>
</gene>
<evidence type="ECO:0000313" key="10">
    <source>
        <dbReference type="Proteomes" id="UP000568380"/>
    </source>
</evidence>
<evidence type="ECO:0000256" key="7">
    <source>
        <dbReference type="RuleBase" id="RU363032"/>
    </source>
</evidence>
<sequence>MSAAHAPAGRRAGGLAQGLLARLGPVVLAVLLWQWAALAAGSPFFPPPGRIAGRVAELWFSEPLLTERFWQDAGPSVLRALTGWLAGAALGVVVGLAAGLWKAAAGYVDPPVNFLRSLPKPAIVPVFLLVFGSGDLMRIGLITFGCVWPVLLNTMQGVRSVDPMYLETARAFHIPPRTQLLRVVIPAALPKIFAGMRVTLSLSLILMVLSEWLLADHGLGHFLITAQRTFEILDVWAAIVLLGLLGYLLNVLFLAAERRVLRSRPS</sequence>
<dbReference type="CDD" id="cd06261">
    <property type="entry name" value="TM_PBP2"/>
    <property type="match status" value="1"/>
</dbReference>
<evidence type="ECO:0000313" key="9">
    <source>
        <dbReference type="EMBL" id="MBB5078947.1"/>
    </source>
</evidence>
<keyword evidence="4 7" id="KW-0812">Transmembrane</keyword>
<feature type="domain" description="ABC transmembrane type-1" evidence="8">
    <location>
        <begin position="77"/>
        <end position="253"/>
    </location>
</feature>
<protein>
    <submittedName>
        <fullName evidence="9">ABC-type nitrate/sulfonate/bicarbonate transport system permease component</fullName>
    </submittedName>
</protein>
<evidence type="ECO:0000256" key="5">
    <source>
        <dbReference type="ARBA" id="ARBA00022989"/>
    </source>
</evidence>
<accession>A0A7W8A3M8</accession>
<keyword evidence="6 7" id="KW-0472">Membrane</keyword>
<feature type="transmembrane region" description="Helical" evidence="7">
    <location>
        <begin position="77"/>
        <end position="102"/>
    </location>
</feature>
<feature type="transmembrane region" description="Helical" evidence="7">
    <location>
        <begin position="235"/>
        <end position="256"/>
    </location>
</feature>
<keyword evidence="5 7" id="KW-1133">Transmembrane helix</keyword>
<dbReference type="PROSITE" id="PS50928">
    <property type="entry name" value="ABC_TM1"/>
    <property type="match status" value="1"/>
</dbReference>
<comment type="caution">
    <text evidence="9">The sequence shown here is derived from an EMBL/GenBank/DDBJ whole genome shotgun (WGS) entry which is preliminary data.</text>
</comment>
<comment type="similarity">
    <text evidence="7">Belongs to the binding-protein-dependent transport system permease family.</text>
</comment>
<keyword evidence="10" id="KW-1185">Reference proteome</keyword>
<dbReference type="GO" id="GO:0055085">
    <property type="term" value="P:transmembrane transport"/>
    <property type="evidence" value="ECO:0007669"/>
    <property type="project" value="InterPro"/>
</dbReference>
<keyword evidence="3" id="KW-1003">Cell membrane</keyword>
<dbReference type="InterPro" id="IPR035906">
    <property type="entry name" value="MetI-like_sf"/>
</dbReference>
<organism evidence="9 10">
    <name type="scientific">Nonomuraea endophytica</name>
    <dbReference type="NCBI Taxonomy" id="714136"/>
    <lineage>
        <taxon>Bacteria</taxon>
        <taxon>Bacillati</taxon>
        <taxon>Actinomycetota</taxon>
        <taxon>Actinomycetes</taxon>
        <taxon>Streptosporangiales</taxon>
        <taxon>Streptosporangiaceae</taxon>
        <taxon>Nonomuraea</taxon>
    </lineage>
</organism>
<evidence type="ECO:0000256" key="2">
    <source>
        <dbReference type="ARBA" id="ARBA00022448"/>
    </source>
</evidence>
<proteinExistence type="inferred from homology"/>
<reference evidence="9 10" key="1">
    <citation type="submission" date="2020-08" db="EMBL/GenBank/DDBJ databases">
        <title>Genomic Encyclopedia of Type Strains, Phase IV (KMG-IV): sequencing the most valuable type-strain genomes for metagenomic binning, comparative biology and taxonomic classification.</title>
        <authorList>
            <person name="Goeker M."/>
        </authorList>
    </citation>
    <scope>NUCLEOTIDE SEQUENCE [LARGE SCALE GENOMIC DNA]</scope>
    <source>
        <strain evidence="9 10">DSM 45385</strain>
    </source>
</reference>
<dbReference type="Gene3D" id="1.10.3720.10">
    <property type="entry name" value="MetI-like"/>
    <property type="match status" value="1"/>
</dbReference>
<dbReference type="GO" id="GO:0005886">
    <property type="term" value="C:plasma membrane"/>
    <property type="evidence" value="ECO:0007669"/>
    <property type="project" value="UniProtKB-SubCell"/>
</dbReference>
<dbReference type="RefSeq" id="WP_184964083.1">
    <property type="nucleotide sequence ID" value="NZ_JACHIN010000005.1"/>
</dbReference>
<evidence type="ECO:0000256" key="6">
    <source>
        <dbReference type="ARBA" id="ARBA00023136"/>
    </source>
</evidence>
<dbReference type="PANTHER" id="PTHR30151:SF0">
    <property type="entry name" value="ABC TRANSPORTER PERMEASE PROTEIN MJ0413-RELATED"/>
    <property type="match status" value="1"/>
</dbReference>
<keyword evidence="2 7" id="KW-0813">Transport</keyword>
<feature type="transmembrane region" description="Helical" evidence="7">
    <location>
        <begin position="198"/>
        <end position="215"/>
    </location>
</feature>
<dbReference type="PANTHER" id="PTHR30151">
    <property type="entry name" value="ALKANE SULFONATE ABC TRANSPORTER-RELATED, MEMBRANE SUBUNIT"/>
    <property type="match status" value="1"/>
</dbReference>
<dbReference type="Proteomes" id="UP000568380">
    <property type="component" value="Unassembled WGS sequence"/>
</dbReference>
<dbReference type="EMBL" id="JACHIN010000005">
    <property type="protein sequence ID" value="MBB5078947.1"/>
    <property type="molecule type" value="Genomic_DNA"/>
</dbReference>
<dbReference type="Pfam" id="PF00528">
    <property type="entry name" value="BPD_transp_1"/>
    <property type="match status" value="1"/>
</dbReference>
<evidence type="ECO:0000259" key="8">
    <source>
        <dbReference type="PROSITE" id="PS50928"/>
    </source>
</evidence>
<evidence type="ECO:0000256" key="4">
    <source>
        <dbReference type="ARBA" id="ARBA00022692"/>
    </source>
</evidence>
<dbReference type="AlphaFoldDB" id="A0A7W8A3M8"/>
<dbReference type="SUPFAM" id="SSF161098">
    <property type="entry name" value="MetI-like"/>
    <property type="match status" value="1"/>
</dbReference>
<name>A0A7W8A3M8_9ACTN</name>
<comment type="subcellular location">
    <subcellularLocation>
        <location evidence="1 7">Cell membrane</location>
        <topology evidence="1 7">Multi-pass membrane protein</topology>
    </subcellularLocation>
</comment>
<dbReference type="InterPro" id="IPR000515">
    <property type="entry name" value="MetI-like"/>
</dbReference>
<feature type="transmembrane region" description="Helical" evidence="7">
    <location>
        <begin position="23"/>
        <end position="45"/>
    </location>
</feature>